<dbReference type="GO" id="GO:0005886">
    <property type="term" value="C:plasma membrane"/>
    <property type="evidence" value="ECO:0007669"/>
    <property type="project" value="UniProtKB-SubCell"/>
</dbReference>
<gene>
    <name evidence="10" type="ORF">K8V90_10185</name>
</gene>
<dbReference type="Pfam" id="PF00528">
    <property type="entry name" value="BPD_transp_1"/>
    <property type="match status" value="1"/>
</dbReference>
<keyword evidence="2 8" id="KW-0813">Transport</keyword>
<evidence type="ECO:0000313" key="10">
    <source>
        <dbReference type="EMBL" id="HJG97459.1"/>
    </source>
</evidence>
<comment type="similarity">
    <text evidence="8">Belongs to the binding-protein-dependent transport system permease family.</text>
</comment>
<feature type="transmembrane region" description="Helical" evidence="8">
    <location>
        <begin position="96"/>
        <end position="117"/>
    </location>
</feature>
<protein>
    <submittedName>
        <fullName evidence="10">ABC transporter permease subunit</fullName>
    </submittedName>
</protein>
<reference evidence="10" key="1">
    <citation type="journal article" date="2021" name="PeerJ">
        <title>Extensive microbial diversity within the chicken gut microbiome revealed by metagenomics and culture.</title>
        <authorList>
            <person name="Gilroy R."/>
            <person name="Ravi A."/>
            <person name="Getino M."/>
            <person name="Pursley I."/>
            <person name="Horton D.L."/>
            <person name="Alikhan N.F."/>
            <person name="Baker D."/>
            <person name="Gharbi K."/>
            <person name="Hall N."/>
            <person name="Watson M."/>
            <person name="Adriaenssens E.M."/>
            <person name="Foster-Nyarko E."/>
            <person name="Jarju S."/>
            <person name="Secka A."/>
            <person name="Antonio M."/>
            <person name="Oren A."/>
            <person name="Chaudhuri R.R."/>
            <person name="La Ragione R."/>
            <person name="Hildebrand F."/>
            <person name="Pallen M.J."/>
        </authorList>
    </citation>
    <scope>NUCLEOTIDE SEQUENCE</scope>
    <source>
        <strain evidence="10">1277</strain>
    </source>
</reference>
<feature type="transmembrane region" description="Helical" evidence="8">
    <location>
        <begin position="123"/>
        <end position="142"/>
    </location>
</feature>
<dbReference type="GO" id="GO:0055085">
    <property type="term" value="P:transmembrane transport"/>
    <property type="evidence" value="ECO:0007669"/>
    <property type="project" value="InterPro"/>
</dbReference>
<keyword evidence="4" id="KW-0997">Cell inner membrane</keyword>
<comment type="caution">
    <text evidence="10">The sequence shown here is derived from an EMBL/GenBank/DDBJ whole genome shotgun (WGS) entry which is preliminary data.</text>
</comment>
<evidence type="ECO:0000259" key="9">
    <source>
        <dbReference type="PROSITE" id="PS50928"/>
    </source>
</evidence>
<dbReference type="PROSITE" id="PS50928">
    <property type="entry name" value="ABC_TM1"/>
    <property type="match status" value="1"/>
</dbReference>
<feature type="domain" description="ABC transmembrane type-1" evidence="9">
    <location>
        <begin position="58"/>
        <end position="240"/>
    </location>
</feature>
<dbReference type="InterPro" id="IPR035906">
    <property type="entry name" value="MetI-like_sf"/>
</dbReference>
<evidence type="ECO:0000313" key="11">
    <source>
        <dbReference type="Proteomes" id="UP000776700"/>
    </source>
</evidence>
<keyword evidence="6 8" id="KW-1133">Transmembrane helix</keyword>
<evidence type="ECO:0000256" key="5">
    <source>
        <dbReference type="ARBA" id="ARBA00022692"/>
    </source>
</evidence>
<dbReference type="PANTHER" id="PTHR43357:SF4">
    <property type="entry name" value="INNER MEMBRANE ABC TRANSPORTER PERMEASE PROTEIN YDCV"/>
    <property type="match status" value="1"/>
</dbReference>
<accession>A0A921N365</accession>
<dbReference type="CDD" id="cd06261">
    <property type="entry name" value="TM_PBP2"/>
    <property type="match status" value="1"/>
</dbReference>
<feature type="transmembrane region" description="Helical" evidence="8">
    <location>
        <begin position="200"/>
        <end position="220"/>
    </location>
</feature>
<evidence type="ECO:0000256" key="1">
    <source>
        <dbReference type="ARBA" id="ARBA00004429"/>
    </source>
</evidence>
<evidence type="ECO:0000256" key="3">
    <source>
        <dbReference type="ARBA" id="ARBA00022475"/>
    </source>
</evidence>
<dbReference type="EMBL" id="DYUB01000317">
    <property type="protein sequence ID" value="HJG97459.1"/>
    <property type="molecule type" value="Genomic_DNA"/>
</dbReference>
<feature type="non-terminal residue" evidence="10">
    <location>
        <position position="240"/>
    </location>
</feature>
<reference evidence="10" key="2">
    <citation type="submission" date="2021-09" db="EMBL/GenBank/DDBJ databases">
        <authorList>
            <person name="Gilroy R."/>
        </authorList>
    </citation>
    <scope>NUCLEOTIDE SEQUENCE</scope>
    <source>
        <strain evidence="10">1277</strain>
    </source>
</reference>
<feature type="transmembrane region" description="Helical" evidence="8">
    <location>
        <begin position="12"/>
        <end position="34"/>
    </location>
</feature>
<dbReference type="InterPro" id="IPR000515">
    <property type="entry name" value="MetI-like"/>
</dbReference>
<evidence type="ECO:0000256" key="4">
    <source>
        <dbReference type="ARBA" id="ARBA00022519"/>
    </source>
</evidence>
<dbReference type="Gene3D" id="1.10.3720.10">
    <property type="entry name" value="MetI-like"/>
    <property type="match status" value="1"/>
</dbReference>
<dbReference type="Proteomes" id="UP000776700">
    <property type="component" value="Unassembled WGS sequence"/>
</dbReference>
<proteinExistence type="inferred from homology"/>
<feature type="transmembrane region" description="Helical" evidence="8">
    <location>
        <begin position="170"/>
        <end position="194"/>
    </location>
</feature>
<dbReference type="SUPFAM" id="SSF161098">
    <property type="entry name" value="MetI-like"/>
    <property type="match status" value="1"/>
</dbReference>
<evidence type="ECO:0000256" key="8">
    <source>
        <dbReference type="RuleBase" id="RU363032"/>
    </source>
</evidence>
<feature type="transmembrane region" description="Helical" evidence="8">
    <location>
        <begin position="54"/>
        <end position="75"/>
    </location>
</feature>
<sequence>MNLKKIIIELAIIAFIFPLIILGIWSVTGSWIYPSILPQGYSLRGFQYILSLDNILILINSIILSILVVFITIVISIPAAKALSLYNFKGKRFFELLVLSPVIIPTISIAMGVHIFFIKLKLANTYIGVIIINILPCIPYAVRIIGDMYKLIGDKLEIQAKMLGASKIDIFRYVTLPLLLPSILGASSMCFIIVFSQYFLTMLIGGGTVITYPMIMFPYIQSGDRVIASMYSIVFLGVSI</sequence>
<keyword evidence="5 8" id="KW-0812">Transmembrane</keyword>
<keyword evidence="3" id="KW-1003">Cell membrane</keyword>
<keyword evidence="7 8" id="KW-0472">Membrane</keyword>
<name>A0A921N365_9FIRM</name>
<evidence type="ECO:0000256" key="2">
    <source>
        <dbReference type="ARBA" id="ARBA00022448"/>
    </source>
</evidence>
<evidence type="ECO:0000256" key="7">
    <source>
        <dbReference type="ARBA" id="ARBA00023136"/>
    </source>
</evidence>
<dbReference type="PANTHER" id="PTHR43357">
    <property type="entry name" value="INNER MEMBRANE ABC TRANSPORTER PERMEASE PROTEIN YDCV"/>
    <property type="match status" value="1"/>
</dbReference>
<comment type="subcellular location">
    <subcellularLocation>
        <location evidence="1">Cell inner membrane</location>
        <topology evidence="1">Multi-pass membrane protein</topology>
    </subcellularLocation>
    <subcellularLocation>
        <location evidence="8">Cell membrane</location>
        <topology evidence="8">Multi-pass membrane protein</topology>
    </subcellularLocation>
</comment>
<dbReference type="AlphaFoldDB" id="A0A921N365"/>
<evidence type="ECO:0000256" key="6">
    <source>
        <dbReference type="ARBA" id="ARBA00022989"/>
    </source>
</evidence>
<organism evidence="10 11">
    <name type="scientific">Romboutsia timonensis</name>
    <dbReference type="NCBI Taxonomy" id="1776391"/>
    <lineage>
        <taxon>Bacteria</taxon>
        <taxon>Bacillati</taxon>
        <taxon>Bacillota</taxon>
        <taxon>Clostridia</taxon>
        <taxon>Peptostreptococcales</taxon>
        <taxon>Peptostreptococcaceae</taxon>
        <taxon>Romboutsia</taxon>
    </lineage>
</organism>